<feature type="non-terminal residue" evidence="1">
    <location>
        <position position="43"/>
    </location>
</feature>
<evidence type="ECO:0000313" key="1">
    <source>
        <dbReference type="EMBL" id="CAG8803936.1"/>
    </source>
</evidence>
<proteinExistence type="predicted"/>
<comment type="caution">
    <text evidence="1">The sequence shown here is derived from an EMBL/GenBank/DDBJ whole genome shotgun (WGS) entry which is preliminary data.</text>
</comment>
<gene>
    <name evidence="1" type="ORF">RFULGI_LOCUS18027</name>
</gene>
<dbReference type="Proteomes" id="UP000789396">
    <property type="component" value="Unassembled WGS sequence"/>
</dbReference>
<accession>A0A9N9PB56</accession>
<reference evidence="1" key="1">
    <citation type="submission" date="2021-06" db="EMBL/GenBank/DDBJ databases">
        <authorList>
            <person name="Kallberg Y."/>
            <person name="Tangrot J."/>
            <person name="Rosling A."/>
        </authorList>
    </citation>
    <scope>NUCLEOTIDE SEQUENCE</scope>
    <source>
        <strain evidence="1">IN212</strain>
    </source>
</reference>
<protein>
    <submittedName>
        <fullName evidence="1">14878_t:CDS:1</fullName>
    </submittedName>
</protein>
<organism evidence="1 2">
    <name type="scientific">Racocetra fulgida</name>
    <dbReference type="NCBI Taxonomy" id="60492"/>
    <lineage>
        <taxon>Eukaryota</taxon>
        <taxon>Fungi</taxon>
        <taxon>Fungi incertae sedis</taxon>
        <taxon>Mucoromycota</taxon>
        <taxon>Glomeromycotina</taxon>
        <taxon>Glomeromycetes</taxon>
        <taxon>Diversisporales</taxon>
        <taxon>Gigasporaceae</taxon>
        <taxon>Racocetra</taxon>
    </lineage>
</organism>
<name>A0A9N9PB56_9GLOM</name>
<feature type="non-terminal residue" evidence="1">
    <location>
        <position position="1"/>
    </location>
</feature>
<dbReference type="AlphaFoldDB" id="A0A9N9PB56"/>
<sequence>YYIFAKNFDQQNTKIIVISKSLLCLNNTIYKGDNQAIFDTKIK</sequence>
<keyword evidence="2" id="KW-1185">Reference proteome</keyword>
<dbReference type="EMBL" id="CAJVPZ010075486">
    <property type="protein sequence ID" value="CAG8803936.1"/>
    <property type="molecule type" value="Genomic_DNA"/>
</dbReference>
<evidence type="ECO:0000313" key="2">
    <source>
        <dbReference type="Proteomes" id="UP000789396"/>
    </source>
</evidence>